<accession>A0A2S4Q032</accession>
<name>A0A2S4Q032_9PEZI</name>
<comment type="caution">
    <text evidence="1">The sequence shown here is derived from an EMBL/GenBank/DDBJ whole genome shotgun (WGS) entry which is preliminary data.</text>
</comment>
<protein>
    <submittedName>
        <fullName evidence="1">Uncharacterized protein</fullName>
    </submittedName>
</protein>
<evidence type="ECO:0000313" key="1">
    <source>
        <dbReference type="EMBL" id="POS87643.1"/>
    </source>
</evidence>
<evidence type="ECO:0000313" key="2">
    <source>
        <dbReference type="Proteomes" id="UP000237438"/>
    </source>
</evidence>
<dbReference type="Proteomes" id="UP000237438">
    <property type="component" value="Unassembled WGS sequence"/>
</dbReference>
<proteinExistence type="predicted"/>
<reference evidence="1 2" key="1">
    <citation type="submission" date="2017-10" db="EMBL/GenBank/DDBJ databases">
        <title>Development of genomic resources for the powdery mildew, Erysiphe pulchra.</title>
        <authorList>
            <person name="Wadl P.A."/>
            <person name="Mack B.M."/>
            <person name="Moore G."/>
            <person name="Beltz S.B."/>
        </authorList>
    </citation>
    <scope>NUCLEOTIDE SEQUENCE [LARGE SCALE GENOMIC DNA]</scope>
    <source>
        <strain evidence="1">Cflorida</strain>
    </source>
</reference>
<dbReference type="AlphaFoldDB" id="A0A2S4Q032"/>
<dbReference type="OrthoDB" id="5428038at2759"/>
<dbReference type="EMBL" id="PEDP01000092">
    <property type="protein sequence ID" value="POS87643.1"/>
    <property type="molecule type" value="Genomic_DNA"/>
</dbReference>
<keyword evidence="2" id="KW-1185">Reference proteome</keyword>
<gene>
    <name evidence="1" type="ORF">EPUL_000263</name>
</gene>
<sequence length="774" mass="90593">MTIVSTKILLAQSTFQQAFQRRSHIQNAFFSEEIITDINSIINTLSKTHKRYGSFVPGPMESRRRLGKRRMAYTFETIPSDKIEPWTWWRYLREYDFTDWKWEAPRSFSITQELKIDVSECSPADWLLSIFNISKKGINSSKTSRLEYSNDMPLYEELYNLRATIDNGSKEIIIQACQKLNIAFNKSLRNGILRDKEIVQIIDEVSQQLRETMLEADFNNSLCYLFYQTTLDGLGIVDSRNCTNSIFQPTIAMLKWLSKLPLNLKAQVLVASIIQNLPSHLVKEVPYEIFQTIFISWVLSWRDDLNQVDPVDCLHRHSERTLEDYFSIAEEITSRINQELLSIDDLISQHKITYEINILLCQSRLKILTALKAIENAENILIPNYLSSKNLAKTFASLPPNMMMKLVTDCSRNLHDEFQQNKNSNSQNIKKYWLTALSQISTLNDEEFLSLWKYLDNQCDSLSTFSYPELFINRWKNQCTPEEQAHIRNNIRITNIFPDEEFGQWVSLINVIYKCYPLESHFKNIGALFGILYEFGKVETLGNIILHMSEMSPRLSAEILEFVLEKVIHYNSEMAWKIAMVSPTMKPGRKYRSERYPNGDHRTLRYSYCPNFVYWMIKDSKINPKFIWKLLRIPIHSEYNPRYRNQPSNKPLHPQTEALLKGMAVSFANAERLSPRVAFRNVMHCWHHLCHHKAHIDIIIVRALIHSGITRCIINGVWVPESRKNWLFFLLEQVEDDCSVKKADQIVTAWNKTVTSNKIWHQRESNVLRVGPID</sequence>
<organism evidence="1 2">
    <name type="scientific">Erysiphe pulchra</name>
    <dbReference type="NCBI Taxonomy" id="225359"/>
    <lineage>
        <taxon>Eukaryota</taxon>
        <taxon>Fungi</taxon>
        <taxon>Dikarya</taxon>
        <taxon>Ascomycota</taxon>
        <taxon>Pezizomycotina</taxon>
        <taxon>Leotiomycetes</taxon>
        <taxon>Erysiphales</taxon>
        <taxon>Erysiphaceae</taxon>
        <taxon>Erysiphe</taxon>
    </lineage>
</organism>
<dbReference type="STRING" id="225359.A0A2S4Q032"/>